<dbReference type="STRING" id="6248.A0A0K0EM56"/>
<sequence>MESFEASETYTHFAEKIKELIMIENESQSLIDELDNCLENFKKTIKYYENSKSSQKEKCNFSISNKQNYDDQNENLALSTITKSEVLIERLKKKGDMFEKLKQLIEIAENVENSL</sequence>
<dbReference type="Proteomes" id="UP000035681">
    <property type="component" value="Unplaced"/>
</dbReference>
<accession>A0A0K0EM56</accession>
<proteinExistence type="predicted"/>
<name>A0A0K0EM56_STRER</name>
<reference evidence="2" key="1">
    <citation type="submission" date="2015-08" db="UniProtKB">
        <authorList>
            <consortium name="WormBaseParasite"/>
        </authorList>
    </citation>
    <scope>IDENTIFICATION</scope>
</reference>
<organism evidence="2">
    <name type="scientific">Strongyloides stercoralis</name>
    <name type="common">Threadworm</name>
    <dbReference type="NCBI Taxonomy" id="6248"/>
    <lineage>
        <taxon>Eukaryota</taxon>
        <taxon>Metazoa</taxon>
        <taxon>Ecdysozoa</taxon>
        <taxon>Nematoda</taxon>
        <taxon>Chromadorea</taxon>
        <taxon>Rhabditida</taxon>
        <taxon>Tylenchina</taxon>
        <taxon>Panagrolaimomorpha</taxon>
        <taxon>Strongyloidoidea</taxon>
        <taxon>Strongyloididae</taxon>
        <taxon>Strongyloides</taxon>
    </lineage>
</organism>
<protein>
    <submittedName>
        <fullName evidence="2 3">Uncharacterized protein</fullName>
    </submittedName>
</protein>
<dbReference type="AlphaFoldDB" id="A0A0K0EM56"/>
<keyword evidence="1" id="KW-1185">Reference proteome</keyword>
<evidence type="ECO:0000313" key="2">
    <source>
        <dbReference type="WBParaSite" id="SSTP_0001054400.1"/>
    </source>
</evidence>
<dbReference type="WBParaSite" id="SSTP_0001054400.1">
    <property type="protein sequence ID" value="SSTP_0001054400.1"/>
    <property type="gene ID" value="SSTP_0001054400"/>
</dbReference>
<evidence type="ECO:0000313" key="1">
    <source>
        <dbReference type="Proteomes" id="UP000035681"/>
    </source>
</evidence>
<dbReference type="WBParaSite" id="TCONS_00014802.p1">
    <property type="protein sequence ID" value="TCONS_00014802.p1"/>
    <property type="gene ID" value="XLOC_010018"/>
</dbReference>
<evidence type="ECO:0000313" key="3">
    <source>
        <dbReference type="WBParaSite" id="TCONS_00014802.p1"/>
    </source>
</evidence>